<evidence type="ECO:0008006" key="3">
    <source>
        <dbReference type="Google" id="ProtNLM"/>
    </source>
</evidence>
<dbReference type="RefSeq" id="WP_131028494.1">
    <property type="nucleotide sequence ID" value="NZ_SIXF01000002.1"/>
</dbReference>
<dbReference type="Proteomes" id="UP000291819">
    <property type="component" value="Unassembled WGS sequence"/>
</dbReference>
<accession>A0A4Q9HHI8</accession>
<gene>
    <name evidence="1" type="ORF">EYS08_03675</name>
</gene>
<dbReference type="EMBL" id="SIXF01000002">
    <property type="protein sequence ID" value="TBO44419.1"/>
    <property type="molecule type" value="Genomic_DNA"/>
</dbReference>
<comment type="caution">
    <text evidence="1">The sequence shown here is derived from an EMBL/GenBank/DDBJ whole genome shotgun (WGS) entry which is preliminary data.</text>
</comment>
<dbReference type="OrthoDB" id="4762924at2"/>
<name>A0A4Q9HHI8_9SPHI</name>
<protein>
    <recommendedName>
        <fullName evidence="3">Nuclear transport factor 2 family protein</fullName>
    </recommendedName>
</protein>
<evidence type="ECO:0000313" key="2">
    <source>
        <dbReference type="Proteomes" id="UP000291819"/>
    </source>
</evidence>
<dbReference type="SUPFAM" id="SSF54427">
    <property type="entry name" value="NTF2-like"/>
    <property type="match status" value="1"/>
</dbReference>
<keyword evidence="2" id="KW-1185">Reference proteome</keyword>
<proteinExistence type="predicted"/>
<sequence length="84" mass="9515">MDYDQIVDDVVKAAFIAWNSGRKETLIELVSDDIIFIHNGEKADIIAFSDQLFFGETSAKFTEIHKAENAGKTVFATLEEKWKC</sequence>
<organism evidence="1 2">
    <name type="scientific">Pedobacter kyonggii</name>
    <dbReference type="NCBI Taxonomy" id="1926871"/>
    <lineage>
        <taxon>Bacteria</taxon>
        <taxon>Pseudomonadati</taxon>
        <taxon>Bacteroidota</taxon>
        <taxon>Sphingobacteriia</taxon>
        <taxon>Sphingobacteriales</taxon>
        <taxon>Sphingobacteriaceae</taxon>
        <taxon>Pedobacter</taxon>
    </lineage>
</organism>
<dbReference type="AlphaFoldDB" id="A0A4Q9HHI8"/>
<evidence type="ECO:0000313" key="1">
    <source>
        <dbReference type="EMBL" id="TBO44419.1"/>
    </source>
</evidence>
<dbReference type="InterPro" id="IPR032710">
    <property type="entry name" value="NTF2-like_dom_sf"/>
</dbReference>
<reference evidence="1 2" key="1">
    <citation type="submission" date="2019-02" db="EMBL/GenBank/DDBJ databases">
        <title>Pedobacter kyonggii whole genome sequence analysis.</title>
        <authorList>
            <person name="Dahal R.H."/>
        </authorList>
    </citation>
    <scope>NUCLEOTIDE SEQUENCE [LARGE SCALE GENOMIC DNA]</scope>
    <source>
        <strain evidence="1 2">K-4-11-1</strain>
    </source>
</reference>